<feature type="region of interest" description="Disordered" evidence="1">
    <location>
        <begin position="83"/>
        <end position="103"/>
    </location>
</feature>
<gene>
    <name evidence="2" type="ORF">KQX54_003335</name>
</gene>
<organism evidence="2 3">
    <name type="scientific">Cotesia glomerata</name>
    <name type="common">Lepidopteran parasitic wasp</name>
    <name type="synonym">Apanteles glomeratus</name>
    <dbReference type="NCBI Taxonomy" id="32391"/>
    <lineage>
        <taxon>Eukaryota</taxon>
        <taxon>Metazoa</taxon>
        <taxon>Ecdysozoa</taxon>
        <taxon>Arthropoda</taxon>
        <taxon>Hexapoda</taxon>
        <taxon>Insecta</taxon>
        <taxon>Pterygota</taxon>
        <taxon>Neoptera</taxon>
        <taxon>Endopterygota</taxon>
        <taxon>Hymenoptera</taxon>
        <taxon>Apocrita</taxon>
        <taxon>Ichneumonoidea</taxon>
        <taxon>Braconidae</taxon>
        <taxon>Microgastrinae</taxon>
        <taxon>Cotesia</taxon>
    </lineage>
</organism>
<feature type="compositionally biased region" description="Basic and acidic residues" evidence="1">
    <location>
        <begin position="1"/>
        <end position="16"/>
    </location>
</feature>
<keyword evidence="3" id="KW-1185">Reference proteome</keyword>
<name>A0AAV7J4H7_COTGL</name>
<evidence type="ECO:0000313" key="3">
    <source>
        <dbReference type="Proteomes" id="UP000826195"/>
    </source>
</evidence>
<evidence type="ECO:0000313" key="2">
    <source>
        <dbReference type="EMBL" id="KAH0566707.1"/>
    </source>
</evidence>
<feature type="region of interest" description="Disordered" evidence="1">
    <location>
        <begin position="1"/>
        <end position="23"/>
    </location>
</feature>
<dbReference type="EMBL" id="JAHXZJ010000001">
    <property type="protein sequence ID" value="KAH0566707.1"/>
    <property type="molecule type" value="Genomic_DNA"/>
</dbReference>
<sequence length="117" mass="12912">MSTRETKLKSIGRSEGEANAESRLWSSWSCSSPGLKYILSMSADSTRKLKEREERKRERLRRCGPPMATIHCVERHTDPIPSCGGGDGAHHHPVHTQQASPALASSRLHNAALITLI</sequence>
<protein>
    <submittedName>
        <fullName evidence="2">Uncharacterized protein</fullName>
    </submittedName>
</protein>
<comment type="caution">
    <text evidence="2">The sequence shown here is derived from an EMBL/GenBank/DDBJ whole genome shotgun (WGS) entry which is preliminary data.</text>
</comment>
<evidence type="ECO:0000256" key="1">
    <source>
        <dbReference type="SAM" id="MobiDB-lite"/>
    </source>
</evidence>
<reference evidence="2 3" key="1">
    <citation type="journal article" date="2021" name="J. Hered.">
        <title>A chromosome-level genome assembly of the parasitoid wasp, Cotesia glomerata (Hymenoptera: Braconidae).</title>
        <authorList>
            <person name="Pinto B.J."/>
            <person name="Weis J.J."/>
            <person name="Gamble T."/>
            <person name="Ode P.J."/>
            <person name="Paul R."/>
            <person name="Zaspel J.M."/>
        </authorList>
    </citation>
    <scope>NUCLEOTIDE SEQUENCE [LARGE SCALE GENOMIC DNA]</scope>
    <source>
        <strain evidence="2">CgM1</strain>
    </source>
</reference>
<accession>A0AAV7J4H7</accession>
<dbReference type="AlphaFoldDB" id="A0AAV7J4H7"/>
<proteinExistence type="predicted"/>
<dbReference type="Proteomes" id="UP000826195">
    <property type="component" value="Unassembled WGS sequence"/>
</dbReference>